<proteinExistence type="inferred from homology"/>
<feature type="binding site" evidence="10">
    <location>
        <position position="320"/>
    </location>
    <ligand>
        <name>substrate</name>
    </ligand>
</feature>
<evidence type="ECO:0000256" key="2">
    <source>
        <dbReference type="ARBA" id="ARBA00004798"/>
    </source>
</evidence>
<evidence type="ECO:0000256" key="1">
    <source>
        <dbReference type="ARBA" id="ARBA00001936"/>
    </source>
</evidence>
<dbReference type="PANTHER" id="PTHR31637:SF0">
    <property type="entry name" value="2,3-BISPHOSPHOGLYCERATE-INDEPENDENT PHOSPHOGLYCERATE MUTASE"/>
    <property type="match status" value="1"/>
</dbReference>
<evidence type="ECO:0000256" key="6">
    <source>
        <dbReference type="ARBA" id="ARBA00023152"/>
    </source>
</evidence>
<evidence type="ECO:0000256" key="9">
    <source>
        <dbReference type="PIRSR" id="PIRSR001492-1"/>
    </source>
</evidence>
<keyword evidence="5 11" id="KW-0479">Metal-binding</keyword>
<evidence type="ECO:0000256" key="11">
    <source>
        <dbReference type="PIRSR" id="PIRSR001492-3"/>
    </source>
</evidence>
<comment type="cofactor">
    <cofactor evidence="1">
        <name>Mn(2+)</name>
        <dbReference type="ChEBI" id="CHEBI:29035"/>
    </cofactor>
</comment>
<dbReference type="EMBL" id="GL870876">
    <property type="protein sequence ID" value="EIJ89286.1"/>
    <property type="molecule type" value="Genomic_DNA"/>
</dbReference>
<protein>
    <recommendedName>
        <fullName evidence="4">phosphoglycerate mutase (2,3-diphosphoglycerate-independent)</fullName>
        <ecNumber evidence="4">5.4.2.12</ecNumber>
    </recommendedName>
</protein>
<keyword evidence="8" id="KW-0413">Isomerase</keyword>
<feature type="active site" description="Phosphoserine intermediate" evidence="9">
    <location>
        <position position="65"/>
    </location>
</feature>
<feature type="domain" description="Metalloenzyme" evidence="12">
    <location>
        <begin position="4"/>
        <end position="495"/>
    </location>
</feature>
<dbReference type="GO" id="GO:0006096">
    <property type="term" value="P:glycolytic process"/>
    <property type="evidence" value="ECO:0007669"/>
    <property type="project" value="UniProtKB-UniPathway"/>
</dbReference>
<organism evidence="14 15">
    <name type="scientific">Nematocida parisii (strain ERTm3)</name>
    <name type="common">Nematode killer fungus</name>
    <dbReference type="NCBI Taxonomy" id="935791"/>
    <lineage>
        <taxon>Eukaryota</taxon>
        <taxon>Fungi</taxon>
        <taxon>Fungi incertae sedis</taxon>
        <taxon>Microsporidia</taxon>
        <taxon>Nematocida</taxon>
    </lineage>
</organism>
<feature type="binding site" evidence="10">
    <location>
        <begin position="258"/>
        <end position="261"/>
    </location>
    <ligand>
        <name>substrate</name>
    </ligand>
</feature>
<feature type="binding site" evidence="10">
    <location>
        <position position="179"/>
    </location>
    <ligand>
        <name>substrate</name>
    </ligand>
</feature>
<dbReference type="Pfam" id="PF06415">
    <property type="entry name" value="iPGM_N"/>
    <property type="match status" value="1"/>
</dbReference>
<dbReference type="Proteomes" id="UP000002872">
    <property type="component" value="Unassembled WGS sequence"/>
</dbReference>
<dbReference type="PANTHER" id="PTHR31637">
    <property type="entry name" value="2,3-BISPHOSPHOGLYCERATE-INDEPENDENT PHOSPHOGLYCERATE MUTASE"/>
    <property type="match status" value="1"/>
</dbReference>
<evidence type="ECO:0000256" key="8">
    <source>
        <dbReference type="ARBA" id="ARBA00023235"/>
    </source>
</evidence>
<evidence type="ECO:0000313" key="15">
    <source>
        <dbReference type="Proteomes" id="UP000002872"/>
    </source>
</evidence>
<dbReference type="Gene3D" id="3.40.1450.10">
    <property type="entry name" value="BPG-independent phosphoglycerate mutase, domain B"/>
    <property type="match status" value="1"/>
</dbReference>
<evidence type="ECO:0000256" key="4">
    <source>
        <dbReference type="ARBA" id="ARBA00012026"/>
    </source>
</evidence>
<comment type="similarity">
    <text evidence="3">Belongs to the BPG-independent phosphoglycerate mutase family.</text>
</comment>
<feature type="binding site" evidence="10">
    <location>
        <begin position="149"/>
        <end position="150"/>
    </location>
    <ligand>
        <name>substrate</name>
    </ligand>
</feature>
<dbReference type="InterPro" id="IPR011258">
    <property type="entry name" value="BPG-indep_PGM_N"/>
</dbReference>
<dbReference type="SUPFAM" id="SSF64158">
    <property type="entry name" value="2,3-Bisphosphoglycerate-independent phosphoglycerate mutase, substrate-binding domain"/>
    <property type="match status" value="1"/>
</dbReference>
<dbReference type="GO" id="GO:0006007">
    <property type="term" value="P:glucose catabolic process"/>
    <property type="evidence" value="ECO:0007669"/>
    <property type="project" value="InterPro"/>
</dbReference>
<comment type="pathway">
    <text evidence="2">Carbohydrate degradation; glycolysis; pyruvate from D-glyceraldehyde 3-phosphate: step 3/5.</text>
</comment>
<dbReference type="InterPro" id="IPR006124">
    <property type="entry name" value="Metalloenzyme"/>
</dbReference>
<dbReference type="InParanoid" id="I3EJ89"/>
<feature type="binding site" evidence="10">
    <location>
        <position position="120"/>
    </location>
    <ligand>
        <name>substrate</name>
    </ligand>
</feature>
<reference evidence="14" key="1">
    <citation type="submission" date="2011-01" db="EMBL/GenBank/DDBJ databases">
        <title>The Genome Sequence of Nematocida parisii strain ERTm3.</title>
        <authorList>
            <consortium name="The Broad Institute Genome Sequencing Platform"/>
            <consortium name="The Broad Institute Genome Sequencing Center for Infectious Disease"/>
            <person name="Cuomo C."/>
            <person name="Troemel E."/>
            <person name="Young S.K."/>
            <person name="Zeng Q."/>
            <person name="Gargeya S."/>
            <person name="Fitzgerald M."/>
            <person name="Haas B."/>
            <person name="Abouelleil A."/>
            <person name="Alvarado L."/>
            <person name="Arachchi H.M."/>
            <person name="Berlin A."/>
            <person name="Chapman S.B."/>
            <person name="Gearin G."/>
            <person name="Goldberg J."/>
            <person name="Griggs A."/>
            <person name="Gujja S."/>
            <person name="Hansen M."/>
            <person name="Heiman D."/>
            <person name="Howarth C."/>
            <person name="Larimer J."/>
            <person name="Lui A."/>
            <person name="MacDonald P.J.P."/>
            <person name="McCowen C."/>
            <person name="Montmayeur A."/>
            <person name="Murphy C."/>
            <person name="Neiman D."/>
            <person name="Pearson M."/>
            <person name="Priest M."/>
            <person name="Roberts A."/>
            <person name="Saif S."/>
            <person name="Shea T."/>
            <person name="Sisk P."/>
            <person name="Stolte C."/>
            <person name="Sykes S."/>
            <person name="Wortman J."/>
            <person name="Nusbaum C."/>
            <person name="Birren B."/>
        </authorList>
    </citation>
    <scope>NUCLEOTIDE SEQUENCE</scope>
    <source>
        <strain evidence="14">ERTm3</strain>
    </source>
</reference>
<keyword evidence="7 11" id="KW-0464">Manganese</keyword>
<feature type="binding site" evidence="11">
    <location>
        <position position="386"/>
    </location>
    <ligand>
        <name>Mn(2+)</name>
        <dbReference type="ChEBI" id="CHEBI:29035"/>
        <label>1</label>
    </ligand>
</feature>
<evidence type="ECO:0000256" key="10">
    <source>
        <dbReference type="PIRSR" id="PIRSR001492-2"/>
    </source>
</evidence>
<feature type="binding site" evidence="11">
    <location>
        <position position="11"/>
    </location>
    <ligand>
        <name>Mn(2+)</name>
        <dbReference type="ChEBI" id="CHEBI:29035"/>
        <label>2</label>
    </ligand>
</feature>
<dbReference type="NCBIfam" id="TIGR01307">
    <property type="entry name" value="pgm_bpd_ind"/>
    <property type="match status" value="1"/>
</dbReference>
<dbReference type="InterPro" id="IPR017850">
    <property type="entry name" value="Alkaline_phosphatase_core_sf"/>
</dbReference>
<dbReference type="SUPFAM" id="SSF53649">
    <property type="entry name" value="Alkaline phosphatase-like"/>
    <property type="match status" value="1"/>
</dbReference>
<evidence type="ECO:0000256" key="3">
    <source>
        <dbReference type="ARBA" id="ARBA00008819"/>
    </source>
</evidence>
<feature type="binding site" evidence="11">
    <location>
        <position position="427"/>
    </location>
    <ligand>
        <name>Mn(2+)</name>
        <dbReference type="ChEBI" id="CHEBI:29035"/>
        <label>2</label>
    </ligand>
</feature>
<evidence type="ECO:0000259" key="13">
    <source>
        <dbReference type="Pfam" id="PF06415"/>
    </source>
</evidence>
<dbReference type="HOGENOM" id="CLU_026099_2_0_1"/>
<keyword evidence="15" id="KW-1185">Reference proteome</keyword>
<feature type="binding site" evidence="11">
    <location>
        <position position="65"/>
    </location>
    <ligand>
        <name>Mn(2+)</name>
        <dbReference type="ChEBI" id="CHEBI:29035"/>
        <label>2</label>
    </ligand>
</feature>
<dbReference type="AlphaFoldDB" id="I3EJ89"/>
<dbReference type="EC" id="5.4.2.12" evidence="4"/>
<dbReference type="GO" id="GO:0030145">
    <property type="term" value="F:manganese ion binding"/>
    <property type="evidence" value="ECO:0007669"/>
    <property type="project" value="InterPro"/>
</dbReference>
<dbReference type="GO" id="GO:0004619">
    <property type="term" value="F:phosphoglycerate mutase activity"/>
    <property type="evidence" value="ECO:0007669"/>
    <property type="project" value="UniProtKB-EC"/>
</dbReference>
<dbReference type="InterPro" id="IPR005995">
    <property type="entry name" value="Pgm_bpd_ind"/>
</dbReference>
<evidence type="ECO:0000313" key="14">
    <source>
        <dbReference type="EMBL" id="EIJ89286.1"/>
    </source>
</evidence>
<dbReference type="InterPro" id="IPR036646">
    <property type="entry name" value="PGAM_B_sf"/>
</dbReference>
<feature type="domain" description="BPG-independent PGAM N-terminal" evidence="13">
    <location>
        <begin position="106"/>
        <end position="274"/>
    </location>
</feature>
<gene>
    <name evidence="14" type="ORF">NEQG_00056</name>
</gene>
<evidence type="ECO:0000256" key="7">
    <source>
        <dbReference type="ARBA" id="ARBA00023211"/>
    </source>
</evidence>
<keyword evidence="6" id="KW-0324">Glycolysis</keyword>
<accession>I3EJ89</accession>
<dbReference type="Gene3D" id="3.40.720.10">
    <property type="entry name" value="Alkaline Phosphatase, subunit A"/>
    <property type="match status" value="1"/>
</dbReference>
<feature type="binding site" evidence="11">
    <location>
        <position position="428"/>
    </location>
    <ligand>
        <name>Mn(2+)</name>
        <dbReference type="ChEBI" id="CHEBI:29035"/>
        <label>2</label>
    </ligand>
</feature>
<feature type="binding site" evidence="10">
    <location>
        <position position="185"/>
    </location>
    <ligand>
        <name>substrate</name>
    </ligand>
</feature>
<dbReference type="STRING" id="935791.I3EJ89"/>
<name>I3EJ89_NEMP3</name>
<dbReference type="VEuPathDB" id="MicrosporidiaDB:NEQG_00056"/>
<dbReference type="OMA" id="FMDGRDT"/>
<dbReference type="Pfam" id="PF01676">
    <property type="entry name" value="Metalloenzyme"/>
    <property type="match status" value="1"/>
</dbReference>
<dbReference type="PIRSF" id="PIRSF001492">
    <property type="entry name" value="IPGAM"/>
    <property type="match status" value="1"/>
</dbReference>
<dbReference type="UniPathway" id="UPA00109">
    <property type="reaction ID" value="UER00186"/>
</dbReference>
<evidence type="ECO:0000259" key="12">
    <source>
        <dbReference type="Pfam" id="PF01676"/>
    </source>
</evidence>
<dbReference type="OrthoDB" id="1886626at2759"/>
<dbReference type="GO" id="GO:0005829">
    <property type="term" value="C:cytosol"/>
    <property type="evidence" value="ECO:0007669"/>
    <property type="project" value="TreeGrafter"/>
</dbReference>
<evidence type="ECO:0000256" key="5">
    <source>
        <dbReference type="ARBA" id="ARBA00022723"/>
    </source>
</evidence>
<feature type="binding site" evidence="11">
    <location>
        <position position="444"/>
    </location>
    <ligand>
        <name>Mn(2+)</name>
        <dbReference type="ChEBI" id="CHEBI:29035"/>
        <label>1</label>
    </ligand>
</feature>
<feature type="binding site" evidence="11">
    <location>
        <position position="390"/>
    </location>
    <ligand>
        <name>Mn(2+)</name>
        <dbReference type="ChEBI" id="CHEBI:29035"/>
        <label>1</label>
    </ligand>
</feature>
<dbReference type="CDD" id="cd16010">
    <property type="entry name" value="iPGM"/>
    <property type="match status" value="1"/>
</dbReference>
<sequence>MENKCCLIVLDGWGYNEAESPDIIDGVLLANPKTMRSLCNTYYSTLLYAHGAYVGLLSDNEMGNSEVGHLTLGSGRVIVQDSVRIRNTLAGDSSSIAAKLFPSDIDSVYIFGILSDGGIHGHWHNIRDIAIIASKHCKKVYVHSVSDGRDTQPEMYLKYLDAFIESVPDNVWIVSVSGRFYAMDRDKRNERTDAYFNAITTSNTNGSAENIDREKCIEGIRAHIASSYSQGVSDEFIEPVCFAGWIESTFPVIITNFRADRIRQIYSKFSQYTATYTMTRLYNDQDASRVLFERPSISDALGDIIEEKGMRQVRIAESEKQAHVTFFFDGGKDKSRKNQQIIIHPSKKVSTFDLAPEMEASLVSQSIQDSMAEGIDFILANFANCDMVGHTGLVEPTVAAVKSVDEQIHNIYTAAKKYNYNLIITADHGNAEIMKNKEGVVKSHSRNRVPLIVIQNTLFQDTLVTTGDDFVFKSSHNYSLKDVAPTILDIMQIEKPDSMTGQSLIASLHTNSDKLDEHCTK</sequence>